<protein>
    <submittedName>
        <fullName evidence="1">Uncharacterized protein</fullName>
    </submittedName>
</protein>
<gene>
    <name evidence="1" type="ORF">GCM10010995_24140</name>
</gene>
<reference evidence="1" key="1">
    <citation type="journal article" date="2014" name="Int. J. Syst. Evol. Microbiol.">
        <title>Complete genome sequence of Corynebacterium casei LMG S-19264T (=DSM 44701T), isolated from a smear-ripened cheese.</title>
        <authorList>
            <consortium name="US DOE Joint Genome Institute (JGI-PGF)"/>
            <person name="Walter F."/>
            <person name="Albersmeier A."/>
            <person name="Kalinowski J."/>
            <person name="Ruckert C."/>
        </authorList>
    </citation>
    <scope>NUCLEOTIDE SEQUENCE</scope>
    <source>
        <strain evidence="1">CGMCC 1.15758</strain>
    </source>
</reference>
<sequence>MNLVKKCFHKADRNYLHAEKMERWKKIEDQVIEIFQDAIEKGVSYICFQCLPDNAKIIFFNPDHEHSNLEYVNLHNMVQIIFHAMLTSPKSDLLFQPEKNISGSICMSYLQKDYLILVENIPNLQIDDDRPGFNLSIHIREKII</sequence>
<keyword evidence="2" id="KW-1185">Reference proteome</keyword>
<dbReference type="Proteomes" id="UP000636949">
    <property type="component" value="Unassembled WGS sequence"/>
</dbReference>
<comment type="caution">
    <text evidence="1">The sequence shown here is derived from an EMBL/GenBank/DDBJ whole genome shotgun (WGS) entry which is preliminary data.</text>
</comment>
<evidence type="ECO:0000313" key="2">
    <source>
        <dbReference type="Proteomes" id="UP000636949"/>
    </source>
</evidence>
<organism evidence="1 2">
    <name type="scientific">Cysteiniphilum litorale</name>
    <dbReference type="NCBI Taxonomy" id="2056700"/>
    <lineage>
        <taxon>Bacteria</taxon>
        <taxon>Pseudomonadati</taxon>
        <taxon>Pseudomonadota</taxon>
        <taxon>Gammaproteobacteria</taxon>
        <taxon>Thiotrichales</taxon>
        <taxon>Fastidiosibacteraceae</taxon>
        <taxon>Cysteiniphilum</taxon>
    </lineage>
</organism>
<evidence type="ECO:0000313" key="1">
    <source>
        <dbReference type="EMBL" id="GGG05797.1"/>
    </source>
</evidence>
<dbReference type="AlphaFoldDB" id="A0A8J2Z6N2"/>
<reference evidence="1" key="2">
    <citation type="submission" date="2020-09" db="EMBL/GenBank/DDBJ databases">
        <authorList>
            <person name="Sun Q."/>
            <person name="Zhou Y."/>
        </authorList>
    </citation>
    <scope>NUCLEOTIDE SEQUENCE</scope>
    <source>
        <strain evidence="1">CGMCC 1.15758</strain>
    </source>
</reference>
<dbReference type="RefSeq" id="WP_117003955.1">
    <property type="nucleotide sequence ID" value="NZ_QLIQ01000054.1"/>
</dbReference>
<name>A0A8J2Z6N2_9GAMM</name>
<proteinExistence type="predicted"/>
<dbReference type="EMBL" id="BMJS01000038">
    <property type="protein sequence ID" value="GGG05797.1"/>
    <property type="molecule type" value="Genomic_DNA"/>
</dbReference>
<accession>A0A8J2Z6N2</accession>